<reference evidence="1" key="1">
    <citation type="submission" date="2021-06" db="EMBL/GenBank/DDBJ databases">
        <title>Parelaphostrongylus tenuis whole genome reference sequence.</title>
        <authorList>
            <person name="Garwood T.J."/>
            <person name="Larsen P.A."/>
            <person name="Fountain-Jones N.M."/>
            <person name="Garbe J.R."/>
            <person name="Macchietto M.G."/>
            <person name="Kania S.A."/>
            <person name="Gerhold R.W."/>
            <person name="Richards J.E."/>
            <person name="Wolf T.M."/>
        </authorList>
    </citation>
    <scope>NUCLEOTIDE SEQUENCE</scope>
    <source>
        <strain evidence="1">MNPRO001-30</strain>
        <tissue evidence="1">Meninges</tissue>
    </source>
</reference>
<proteinExistence type="predicted"/>
<accession>A0AAD5R351</accession>
<gene>
    <name evidence="1" type="ORF">KIN20_029990</name>
</gene>
<comment type="caution">
    <text evidence="1">The sequence shown here is derived from an EMBL/GenBank/DDBJ whole genome shotgun (WGS) entry which is preliminary data.</text>
</comment>
<evidence type="ECO:0000313" key="1">
    <source>
        <dbReference type="EMBL" id="KAJ1368730.1"/>
    </source>
</evidence>
<name>A0AAD5R351_PARTN</name>
<organism evidence="1 2">
    <name type="scientific">Parelaphostrongylus tenuis</name>
    <name type="common">Meningeal worm</name>
    <dbReference type="NCBI Taxonomy" id="148309"/>
    <lineage>
        <taxon>Eukaryota</taxon>
        <taxon>Metazoa</taxon>
        <taxon>Ecdysozoa</taxon>
        <taxon>Nematoda</taxon>
        <taxon>Chromadorea</taxon>
        <taxon>Rhabditida</taxon>
        <taxon>Rhabditina</taxon>
        <taxon>Rhabditomorpha</taxon>
        <taxon>Strongyloidea</taxon>
        <taxon>Metastrongylidae</taxon>
        <taxon>Parelaphostrongylus</taxon>
    </lineage>
</organism>
<dbReference type="EMBL" id="JAHQIW010006282">
    <property type="protein sequence ID" value="KAJ1368730.1"/>
    <property type="molecule type" value="Genomic_DNA"/>
</dbReference>
<sequence>MDEKVNRLLNGELSPLMRQKIAAIYKTMLVSAAPDEAELILHSIGQLRLIAKDDKLSTYAAAMDELVKKGN</sequence>
<dbReference type="AlphaFoldDB" id="A0AAD5R351"/>
<keyword evidence="2" id="KW-1185">Reference proteome</keyword>
<dbReference type="Proteomes" id="UP001196413">
    <property type="component" value="Unassembled WGS sequence"/>
</dbReference>
<protein>
    <submittedName>
        <fullName evidence="1">Uncharacterized protein</fullName>
    </submittedName>
</protein>
<evidence type="ECO:0000313" key="2">
    <source>
        <dbReference type="Proteomes" id="UP001196413"/>
    </source>
</evidence>